<feature type="transmembrane region" description="Helical" evidence="1">
    <location>
        <begin position="34"/>
        <end position="52"/>
    </location>
</feature>
<reference evidence="2" key="1">
    <citation type="submission" date="2020-08" db="EMBL/GenBank/DDBJ databases">
        <title>Genome public.</title>
        <authorList>
            <person name="Liu C."/>
            <person name="Sun Q."/>
        </authorList>
    </citation>
    <scope>NUCLEOTIDE SEQUENCE</scope>
    <source>
        <strain evidence="2">BX22</strain>
    </source>
</reference>
<evidence type="ECO:0000256" key="1">
    <source>
        <dbReference type="SAM" id="Phobius"/>
    </source>
</evidence>
<keyword evidence="1" id="KW-1133">Transmembrane helix</keyword>
<dbReference type="EMBL" id="JACOOL010000004">
    <property type="protein sequence ID" value="MBC5636484.1"/>
    <property type="molecule type" value="Genomic_DNA"/>
</dbReference>
<dbReference type="Proteomes" id="UP000637359">
    <property type="component" value="Unassembled WGS sequence"/>
</dbReference>
<name>A0A923RHB8_9BACI</name>
<comment type="caution">
    <text evidence="2">The sequence shown here is derived from an EMBL/GenBank/DDBJ whole genome shotgun (WGS) entry which is preliminary data.</text>
</comment>
<proteinExistence type="predicted"/>
<organism evidence="2 3">
    <name type="scientific">Ornithinibacillus hominis</name>
    <dbReference type="NCBI Taxonomy" id="2763055"/>
    <lineage>
        <taxon>Bacteria</taxon>
        <taxon>Bacillati</taxon>
        <taxon>Bacillota</taxon>
        <taxon>Bacilli</taxon>
        <taxon>Bacillales</taxon>
        <taxon>Bacillaceae</taxon>
        <taxon>Ornithinibacillus</taxon>
    </lineage>
</organism>
<sequence length="186" mass="22258">MGKDQYWDEIYKVRDKLNADLISYWKEFSFLDDWQFWLVLALLVIPLVLLYVYVDRIRIFEILFFGFCIHLLWTYTDTLLGFTSLFVHQYFIVPLLPYALSMTSSVLPVGYIFVYQYATNHGKNYYLYAILVSAVFAFVFLPIEDYMGLSEFNKGMNMFYLFLIDLVIAFLSYWLTLFVKRLGKER</sequence>
<accession>A0A923RHB8</accession>
<evidence type="ECO:0000313" key="2">
    <source>
        <dbReference type="EMBL" id="MBC5636484.1"/>
    </source>
</evidence>
<dbReference type="RefSeq" id="WP_186869196.1">
    <property type="nucleotide sequence ID" value="NZ_JACOOL010000004.1"/>
</dbReference>
<feature type="transmembrane region" description="Helical" evidence="1">
    <location>
        <begin position="95"/>
        <end position="118"/>
    </location>
</feature>
<keyword evidence="1" id="KW-0472">Membrane</keyword>
<gene>
    <name evidence="2" type="ORF">H8S33_06560</name>
</gene>
<dbReference type="AlphaFoldDB" id="A0A923RHB8"/>
<keyword evidence="1" id="KW-0812">Transmembrane</keyword>
<protein>
    <submittedName>
        <fullName evidence="2">Uncharacterized protein</fullName>
    </submittedName>
</protein>
<feature type="transmembrane region" description="Helical" evidence="1">
    <location>
        <begin position="125"/>
        <end position="143"/>
    </location>
</feature>
<evidence type="ECO:0000313" key="3">
    <source>
        <dbReference type="Proteomes" id="UP000637359"/>
    </source>
</evidence>
<feature type="transmembrane region" description="Helical" evidence="1">
    <location>
        <begin position="59"/>
        <end position="75"/>
    </location>
</feature>
<keyword evidence="3" id="KW-1185">Reference proteome</keyword>
<feature type="transmembrane region" description="Helical" evidence="1">
    <location>
        <begin position="158"/>
        <end position="179"/>
    </location>
</feature>